<reference evidence="6" key="1">
    <citation type="submission" date="2018-05" db="EMBL/GenBank/DDBJ databases">
        <authorList>
            <person name="Lanie J.A."/>
            <person name="Ng W.-L."/>
            <person name="Kazmierczak K.M."/>
            <person name="Andrzejewski T.M."/>
            <person name="Davidsen T.M."/>
            <person name="Wayne K.J."/>
            <person name="Tettelin H."/>
            <person name="Glass J.I."/>
            <person name="Rusch D."/>
            <person name="Podicherti R."/>
            <person name="Tsui H.-C.T."/>
            <person name="Winkler M.E."/>
        </authorList>
    </citation>
    <scope>NUCLEOTIDE SEQUENCE</scope>
</reference>
<sequence length="226" mass="25169">VELKQILEAIVFSAQKPMSIGELRTLLRETPEKLPDETQTGEYAKATARAVEKALEELAVEHDAVDRSYRLACVGGNWQFVTKPDFAPWLQVLVGAKPRPPKLSHPALETLAIIAYRQPITRPEMEQIRGVTVDGVVQTLVERELIEVCGEADAPGRPRLYGTTQFFLEHFGLKGLGELPAADELRRIQVELATVPADDSQEELPLDKKTDEADDDPDETDDEDDE</sequence>
<dbReference type="PANTHER" id="PTHR34298:SF2">
    <property type="entry name" value="SEGREGATION AND CONDENSATION PROTEIN B"/>
    <property type="match status" value="1"/>
</dbReference>
<dbReference type="PIRSF" id="PIRSF019345">
    <property type="entry name" value="ScpB"/>
    <property type="match status" value="1"/>
</dbReference>
<dbReference type="Pfam" id="PF04079">
    <property type="entry name" value="SMC_ScpB"/>
    <property type="match status" value="1"/>
</dbReference>
<evidence type="ECO:0000256" key="4">
    <source>
        <dbReference type="ARBA" id="ARBA00023306"/>
    </source>
</evidence>
<dbReference type="GO" id="GO:0051304">
    <property type="term" value="P:chromosome separation"/>
    <property type="evidence" value="ECO:0007669"/>
    <property type="project" value="InterPro"/>
</dbReference>
<evidence type="ECO:0000256" key="3">
    <source>
        <dbReference type="ARBA" id="ARBA00022829"/>
    </source>
</evidence>
<dbReference type="InterPro" id="IPR036388">
    <property type="entry name" value="WH-like_DNA-bd_sf"/>
</dbReference>
<evidence type="ECO:0000256" key="5">
    <source>
        <dbReference type="SAM" id="MobiDB-lite"/>
    </source>
</evidence>
<dbReference type="PANTHER" id="PTHR34298">
    <property type="entry name" value="SEGREGATION AND CONDENSATION PROTEIN B"/>
    <property type="match status" value="1"/>
</dbReference>
<dbReference type="Gene3D" id="1.10.10.10">
    <property type="entry name" value="Winged helix-like DNA-binding domain superfamily/Winged helix DNA-binding domain"/>
    <property type="match status" value="2"/>
</dbReference>
<organism evidence="6">
    <name type="scientific">marine metagenome</name>
    <dbReference type="NCBI Taxonomy" id="408172"/>
    <lineage>
        <taxon>unclassified sequences</taxon>
        <taxon>metagenomes</taxon>
        <taxon>ecological metagenomes</taxon>
    </lineage>
</organism>
<evidence type="ECO:0000313" key="6">
    <source>
        <dbReference type="EMBL" id="SVB61177.1"/>
    </source>
</evidence>
<evidence type="ECO:0008006" key="7">
    <source>
        <dbReference type="Google" id="ProtNLM"/>
    </source>
</evidence>
<gene>
    <name evidence="6" type="ORF">METZ01_LOCUS214031</name>
</gene>
<dbReference type="GO" id="GO:0051301">
    <property type="term" value="P:cell division"/>
    <property type="evidence" value="ECO:0007669"/>
    <property type="project" value="UniProtKB-KW"/>
</dbReference>
<dbReference type="SUPFAM" id="SSF46785">
    <property type="entry name" value="Winged helix' DNA-binding domain"/>
    <property type="match status" value="2"/>
</dbReference>
<evidence type="ECO:0000256" key="1">
    <source>
        <dbReference type="ARBA" id="ARBA00022490"/>
    </source>
</evidence>
<name>A0A382FGD0_9ZZZZ</name>
<keyword evidence="3" id="KW-0159">Chromosome partition</keyword>
<feature type="non-terminal residue" evidence="6">
    <location>
        <position position="1"/>
    </location>
</feature>
<dbReference type="NCBIfam" id="TIGR00281">
    <property type="entry name" value="SMC-Scp complex subunit ScpB"/>
    <property type="match status" value="1"/>
</dbReference>
<dbReference type="AlphaFoldDB" id="A0A382FGD0"/>
<feature type="compositionally biased region" description="Acidic residues" evidence="5">
    <location>
        <begin position="212"/>
        <end position="226"/>
    </location>
</feature>
<dbReference type="InterPro" id="IPR005234">
    <property type="entry name" value="ScpB_csome_segregation"/>
</dbReference>
<dbReference type="EMBL" id="UINC01049419">
    <property type="protein sequence ID" value="SVB61177.1"/>
    <property type="molecule type" value="Genomic_DNA"/>
</dbReference>
<dbReference type="InterPro" id="IPR036390">
    <property type="entry name" value="WH_DNA-bd_sf"/>
</dbReference>
<accession>A0A382FGD0</accession>
<proteinExistence type="predicted"/>
<feature type="region of interest" description="Disordered" evidence="5">
    <location>
        <begin position="193"/>
        <end position="226"/>
    </location>
</feature>
<evidence type="ECO:0000256" key="2">
    <source>
        <dbReference type="ARBA" id="ARBA00022618"/>
    </source>
</evidence>
<keyword evidence="4" id="KW-0131">Cell cycle</keyword>
<protein>
    <recommendedName>
        <fullName evidence="7">SMC-Scp complex subunit ScpB</fullName>
    </recommendedName>
</protein>
<keyword evidence="2" id="KW-0132">Cell division</keyword>
<keyword evidence="1" id="KW-0963">Cytoplasm</keyword>